<dbReference type="EMBL" id="CP033893">
    <property type="protein sequence ID" value="QDL31653.1"/>
    <property type="molecule type" value="Genomic_DNA"/>
</dbReference>
<dbReference type="GO" id="GO:0016020">
    <property type="term" value="C:membrane"/>
    <property type="evidence" value="ECO:0007669"/>
    <property type="project" value="UniProtKB-SubCell"/>
</dbReference>
<dbReference type="SUPFAM" id="SSF48317">
    <property type="entry name" value="Acid phosphatase/Vanadium-dependent haloperoxidase"/>
    <property type="match status" value="1"/>
</dbReference>
<name>A0A379YVH2_SERLI</name>
<accession>A0A515CU51</accession>
<evidence type="ECO:0000259" key="1">
    <source>
        <dbReference type="Pfam" id="PF14378"/>
    </source>
</evidence>
<feature type="domain" description="Inositolphosphotransferase Aur1/Ipt1" evidence="1">
    <location>
        <begin position="39"/>
        <end position="185"/>
    </location>
</feature>
<gene>
    <name evidence="2" type="ORF">EGO53_07590</name>
</gene>
<organism evidence="2 3">
    <name type="scientific">Serratia liquefaciens</name>
    <dbReference type="NCBI Taxonomy" id="614"/>
    <lineage>
        <taxon>Bacteria</taxon>
        <taxon>Pseudomonadati</taxon>
        <taxon>Pseudomonadota</taxon>
        <taxon>Gammaproteobacteria</taxon>
        <taxon>Enterobacterales</taxon>
        <taxon>Yersiniaceae</taxon>
        <taxon>Serratia</taxon>
    </lineage>
</organism>
<evidence type="ECO:0000313" key="2">
    <source>
        <dbReference type="EMBL" id="QDL31653.1"/>
    </source>
</evidence>
<dbReference type="Pfam" id="PF14378">
    <property type="entry name" value="PAP2_3"/>
    <property type="match status" value="1"/>
</dbReference>
<proteinExistence type="predicted"/>
<dbReference type="Gene3D" id="1.20.144.10">
    <property type="entry name" value="Phosphatidic acid phosphatase type 2/haloperoxidase"/>
    <property type="match status" value="1"/>
</dbReference>
<dbReference type="AlphaFoldDB" id="A0A379YVH2"/>
<evidence type="ECO:0000313" key="3">
    <source>
        <dbReference type="Proteomes" id="UP000317572"/>
    </source>
</evidence>
<dbReference type="RefSeq" id="WP_115058621.1">
    <property type="nucleotide sequence ID" value="NZ_CADDTP010000009.1"/>
</dbReference>
<protein>
    <submittedName>
        <fullName evidence="2">Inositol phosphorylceramide synthase</fullName>
    </submittedName>
</protein>
<dbReference type="InterPro" id="IPR026841">
    <property type="entry name" value="Aur1/Ipt1"/>
</dbReference>
<reference evidence="2 3" key="1">
    <citation type="submission" date="2018-11" db="EMBL/GenBank/DDBJ databases">
        <title>The first complete genome of Serratia liquefaciens isolated from metalophyte plant revel distinctness adaptive mechanisms in an extreme habitat.</title>
        <authorList>
            <person name="Caneschi W.L."/>
            <person name="Sanchez A.B."/>
            <person name="Felestrino E.B."/>
            <person name="Assis R.A.B."/>
            <person name="Lemes C.G.C."/>
            <person name="Cordeiro I.F."/>
            <person name="Fonseca N.P."/>
            <person name="Villa M."/>
            <person name="Vieira I.T."/>
            <person name="Moraes L.A."/>
            <person name="Kamino L.H.Y."/>
            <person name="do Carmo F."/>
            <person name="Garcia C.M."/>
            <person name="Almeida N.F."/>
            <person name="Silva R.S."/>
            <person name="Ferro J.A."/>
            <person name="Ferro M.I.T."/>
            <person name="Varani A.M."/>
            <person name="Ferreira R.M."/>
            <person name="dos Santos V.L."/>
            <person name="Silva U.C."/>
            <person name="Setubal J.C."/>
            <person name="Moreira L.M."/>
        </authorList>
    </citation>
    <scope>NUCLEOTIDE SEQUENCE [LARGE SCALE GENOMIC DNA]</scope>
    <source>
        <strain evidence="2 3">FG3</strain>
    </source>
</reference>
<accession>A0A379YVH2</accession>
<sequence length="205" mass="22928">MKLVVYRLWQMLLGWGFVGVIYHGSDRWQGAGHLLTPGWVDRAIPFSPHAIWLYLSFFLIIPLCYLLCPLNRLKWLRSTMQLSALLAGAIYLLWPTTMNYPIVPSDSVSGDLLARLISVDSSQNCLPSLHIALTVLAVWAAAESRKKLRSALLIVWGLAIAFSILQLRRHLFVDLLSGAALAWGVGYVCRRVQGIGWGVRQGEES</sequence>
<dbReference type="CDD" id="cd03386">
    <property type="entry name" value="PAP2_Aur1_like"/>
    <property type="match status" value="1"/>
</dbReference>
<dbReference type="Proteomes" id="UP000317572">
    <property type="component" value="Chromosome"/>
</dbReference>
<dbReference type="InterPro" id="IPR036938">
    <property type="entry name" value="PAP2/HPO_sf"/>
</dbReference>